<comment type="caution">
    <text evidence="2">The sequence shown here is derived from an EMBL/GenBank/DDBJ whole genome shotgun (WGS) entry which is preliminary data.</text>
</comment>
<protein>
    <submittedName>
        <fullName evidence="2">Uncharacterized protein</fullName>
    </submittedName>
</protein>
<feature type="compositionally biased region" description="Polar residues" evidence="1">
    <location>
        <begin position="118"/>
        <end position="132"/>
    </location>
</feature>
<feature type="compositionally biased region" description="Basic and acidic residues" evidence="1">
    <location>
        <begin position="143"/>
        <end position="159"/>
    </location>
</feature>
<keyword evidence="3" id="KW-1185">Reference proteome</keyword>
<proteinExistence type="predicted"/>
<accession>A0ABX1CHM8</accession>
<gene>
    <name evidence="2" type="ORF">HBH26_02685</name>
</gene>
<evidence type="ECO:0000313" key="3">
    <source>
        <dbReference type="Proteomes" id="UP000732399"/>
    </source>
</evidence>
<organism evidence="2 3">
    <name type="scientific">Sphingomonas corticis</name>
    <dbReference type="NCBI Taxonomy" id="2722791"/>
    <lineage>
        <taxon>Bacteria</taxon>
        <taxon>Pseudomonadati</taxon>
        <taxon>Pseudomonadota</taxon>
        <taxon>Alphaproteobacteria</taxon>
        <taxon>Sphingomonadales</taxon>
        <taxon>Sphingomonadaceae</taxon>
        <taxon>Sphingomonas</taxon>
    </lineage>
</organism>
<evidence type="ECO:0000313" key="2">
    <source>
        <dbReference type="EMBL" id="NJR77520.1"/>
    </source>
</evidence>
<reference evidence="2 3" key="1">
    <citation type="submission" date="2020-03" db="EMBL/GenBank/DDBJ databases">
        <authorList>
            <person name="Wang L."/>
            <person name="He N."/>
            <person name="Li Y."/>
            <person name="Fang Y."/>
            <person name="Zhang F."/>
        </authorList>
    </citation>
    <scope>NUCLEOTIDE SEQUENCE [LARGE SCALE GENOMIC DNA]</scope>
    <source>
        <strain evidence="2 3">36D10-4-7</strain>
    </source>
</reference>
<name>A0ABX1CHM8_9SPHN</name>
<feature type="region of interest" description="Disordered" evidence="1">
    <location>
        <begin position="87"/>
        <end position="167"/>
    </location>
</feature>
<dbReference type="EMBL" id="JAAVJH010000001">
    <property type="protein sequence ID" value="NJR77520.1"/>
    <property type="molecule type" value="Genomic_DNA"/>
</dbReference>
<evidence type="ECO:0000256" key="1">
    <source>
        <dbReference type="SAM" id="MobiDB-lite"/>
    </source>
</evidence>
<dbReference type="Proteomes" id="UP000732399">
    <property type="component" value="Unassembled WGS sequence"/>
</dbReference>
<sequence length="297" mass="32400">MTSISHALLVSPVEAETLLSGRSDVIRRSRPTELRMRVGILRDDGTLVATALLIDASRPGVESTASEWTLHEVEILLNPIKVGTGSGPLWRRLGTSDRDRVAGRSTTDDNGEGEAEPESTTGLSGPQANGAASSIEAVSLSSADERFDGVNEEPKRGSDESDQDVFVEGTVRETVAVEAITESSSPTVAASAEESDRRLDDARERALAFVPTGMIDVDEAHRLLIRLRDVEIKRSFPDVRPEHGILRRTMLQALLDTGVASREDYDELIPTDLKRMTDRRQVEVYLDPLIEILSCVA</sequence>